<feature type="transmembrane region" description="Helical" evidence="1">
    <location>
        <begin position="240"/>
        <end position="257"/>
    </location>
</feature>
<name>A0ABZ0RWT4_9BACI</name>
<evidence type="ECO:0000313" key="3">
    <source>
        <dbReference type="Proteomes" id="UP001322664"/>
    </source>
</evidence>
<dbReference type="Pfam" id="PF13781">
    <property type="entry name" value="DoxX_3"/>
    <property type="match status" value="1"/>
</dbReference>
<keyword evidence="1" id="KW-0812">Transmembrane</keyword>
<dbReference type="InterPro" id="IPR025695">
    <property type="entry name" value="DoxX-like"/>
</dbReference>
<feature type="transmembrane region" description="Helical" evidence="1">
    <location>
        <begin position="168"/>
        <end position="187"/>
    </location>
</feature>
<reference evidence="2 3" key="1">
    <citation type="submission" date="2023-09" db="EMBL/GenBank/DDBJ databases">
        <authorList>
            <person name="Page C.A."/>
            <person name="Perez-Diaz I.M."/>
        </authorList>
    </citation>
    <scope>NUCLEOTIDE SEQUENCE [LARGE SCALE GENOMIC DNA]</scope>
    <source>
        <strain evidence="2 3">Ll15</strain>
    </source>
</reference>
<keyword evidence="1" id="KW-0472">Membrane</keyword>
<evidence type="ECO:0000256" key="1">
    <source>
        <dbReference type="SAM" id="Phobius"/>
    </source>
</evidence>
<dbReference type="SUPFAM" id="SSF55961">
    <property type="entry name" value="Bet v1-like"/>
    <property type="match status" value="1"/>
</dbReference>
<dbReference type="Proteomes" id="UP001322664">
    <property type="component" value="Chromosome"/>
</dbReference>
<dbReference type="RefSeq" id="WP_319836447.1">
    <property type="nucleotide sequence ID" value="NZ_CP137624.1"/>
</dbReference>
<keyword evidence="1" id="KW-1133">Transmembrane helix</keyword>
<sequence>MKSKPIYVEIEMDTSMEQLWEYTQNPELHAKWDLRFSEIHYKDKETPDASQLFTYKTKVGSLFTVEGWGESKGTHHKKNGSRTSSLHFGTEKKISPIAEGKGYWQYVPNGETLTFLTQYDYQVRFGAVGRAFDILFRPLMGWATALSFDVLRRWLNTGEPPSIQYRRFFLSVLLSLTFFFIWCYQGLVPKLIGLHPEEVALFTAVSGIGGGMAQWAVRLVGVAEILFGIIWLLPFNKSHLYMMQLVLFPILTISTGLTSSETLIGPFNVISLNGALIALSIVGYLCQQNCPTAKSCKRRREA</sequence>
<feature type="transmembrane region" description="Helical" evidence="1">
    <location>
        <begin position="263"/>
        <end position="285"/>
    </location>
</feature>
<keyword evidence="3" id="KW-1185">Reference proteome</keyword>
<dbReference type="EMBL" id="CP137624">
    <property type="protein sequence ID" value="WPK11408.1"/>
    <property type="molecule type" value="Genomic_DNA"/>
</dbReference>
<organism evidence="2 3">
    <name type="scientific">Lysinibacillus louembei</name>
    <dbReference type="NCBI Taxonomy" id="1470088"/>
    <lineage>
        <taxon>Bacteria</taxon>
        <taxon>Bacillati</taxon>
        <taxon>Bacillota</taxon>
        <taxon>Bacilli</taxon>
        <taxon>Bacillales</taxon>
        <taxon>Bacillaceae</taxon>
        <taxon>Lysinibacillus</taxon>
    </lineage>
</organism>
<feature type="transmembrane region" description="Helical" evidence="1">
    <location>
        <begin position="215"/>
        <end position="233"/>
    </location>
</feature>
<gene>
    <name evidence="2" type="ORF">R6U77_16165</name>
</gene>
<evidence type="ECO:0000313" key="2">
    <source>
        <dbReference type="EMBL" id="WPK11408.1"/>
    </source>
</evidence>
<accession>A0ABZ0RWT4</accession>
<proteinExistence type="predicted"/>
<protein>
    <submittedName>
        <fullName evidence="2">DoxX-like family protein</fullName>
    </submittedName>
</protein>